<evidence type="ECO:0000256" key="2">
    <source>
        <dbReference type="ARBA" id="ARBA00022517"/>
    </source>
</evidence>
<dbReference type="InParanoid" id="A0A3Q7J609"/>
<dbReference type="SMR" id="A0A3Q7J609"/>
<keyword evidence="11" id="KW-1185">Reference proteome</keyword>
<proteinExistence type="inferred from homology"/>
<feature type="compositionally biased region" description="Basic and acidic residues" evidence="9">
    <location>
        <begin position="79"/>
        <end position="95"/>
    </location>
</feature>
<keyword evidence="4" id="KW-0489">Methyltransferase</keyword>
<keyword evidence="5" id="KW-0808">Transferase</keyword>
<keyword evidence="8" id="KW-0694">RNA-binding</keyword>
<dbReference type="Proteomes" id="UP000004994">
    <property type="component" value="Chromosome 12"/>
</dbReference>
<evidence type="ECO:0000256" key="6">
    <source>
        <dbReference type="ARBA" id="ARBA00022691"/>
    </source>
</evidence>
<dbReference type="PANTHER" id="PTHR12636:SF5">
    <property type="entry name" value="RIBOSOMAL RNA SMALL SUBUNIT METHYLTRANSFERASE NEP1"/>
    <property type="match status" value="1"/>
</dbReference>
<evidence type="ECO:0000256" key="3">
    <source>
        <dbReference type="ARBA" id="ARBA00022552"/>
    </source>
</evidence>
<feature type="region of interest" description="Disordered" evidence="9">
    <location>
        <begin position="79"/>
        <end position="103"/>
    </location>
</feature>
<accession>A0A3Q7J609</accession>
<evidence type="ECO:0000256" key="4">
    <source>
        <dbReference type="ARBA" id="ARBA00022603"/>
    </source>
</evidence>
<evidence type="ECO:0000256" key="7">
    <source>
        <dbReference type="ARBA" id="ARBA00022730"/>
    </source>
</evidence>
<reference evidence="10" key="1">
    <citation type="journal article" date="2012" name="Nature">
        <title>The tomato genome sequence provides insights into fleshy fruit evolution.</title>
        <authorList>
            <consortium name="Tomato Genome Consortium"/>
        </authorList>
    </citation>
    <scope>NUCLEOTIDE SEQUENCE [LARGE SCALE GENOMIC DNA]</scope>
    <source>
        <strain evidence="10">cv. Heinz 1706</strain>
    </source>
</reference>
<evidence type="ECO:0000256" key="1">
    <source>
        <dbReference type="ARBA" id="ARBA00008115"/>
    </source>
</evidence>
<dbReference type="GO" id="GO:0070037">
    <property type="term" value="F:rRNA (pseudouridine) methyltransferase activity"/>
    <property type="evidence" value="ECO:0007669"/>
    <property type="project" value="InterPro"/>
</dbReference>
<organism evidence="10">
    <name type="scientific">Solanum lycopersicum</name>
    <name type="common">Tomato</name>
    <name type="synonym">Lycopersicon esculentum</name>
    <dbReference type="NCBI Taxonomy" id="4081"/>
    <lineage>
        <taxon>Eukaryota</taxon>
        <taxon>Viridiplantae</taxon>
        <taxon>Streptophyta</taxon>
        <taxon>Embryophyta</taxon>
        <taxon>Tracheophyta</taxon>
        <taxon>Spermatophyta</taxon>
        <taxon>Magnoliopsida</taxon>
        <taxon>eudicotyledons</taxon>
        <taxon>Gunneridae</taxon>
        <taxon>Pentapetalae</taxon>
        <taxon>asterids</taxon>
        <taxon>lamiids</taxon>
        <taxon>Solanales</taxon>
        <taxon>Solanaceae</taxon>
        <taxon>Solanoideae</taxon>
        <taxon>Solaneae</taxon>
        <taxon>Solanum</taxon>
        <taxon>Solanum subgen. Lycopersicon</taxon>
    </lineage>
</organism>
<dbReference type="Pfam" id="PF03587">
    <property type="entry name" value="EMG1"/>
    <property type="match status" value="1"/>
</dbReference>
<dbReference type="STRING" id="4081.A0A3Q7J609"/>
<reference evidence="10" key="2">
    <citation type="submission" date="2019-01" db="UniProtKB">
        <authorList>
            <consortium name="EnsemblPlants"/>
        </authorList>
    </citation>
    <scope>IDENTIFICATION</scope>
    <source>
        <strain evidence="10">cv. Heinz 1706</strain>
    </source>
</reference>
<dbReference type="Gramene" id="Solyc12g017675.1.1">
    <property type="protein sequence ID" value="Solyc12g017675.1.1"/>
    <property type="gene ID" value="Solyc12g017675.1"/>
</dbReference>
<dbReference type="EnsemblPlants" id="Solyc12g017675.1.1">
    <property type="protein sequence ID" value="Solyc12g017675.1.1"/>
    <property type="gene ID" value="Solyc12g017675.1"/>
</dbReference>
<keyword evidence="6" id="KW-0949">S-adenosyl-L-methionine</keyword>
<evidence type="ECO:0000313" key="10">
    <source>
        <dbReference type="EnsemblPlants" id="Solyc12g017675.1.1"/>
    </source>
</evidence>
<keyword evidence="3" id="KW-0698">rRNA processing</keyword>
<dbReference type="InterPro" id="IPR005304">
    <property type="entry name" value="Rbsml_bgen_MeTrfase_EMG1/NEP1"/>
</dbReference>
<sequence length="130" mass="14986">MEEEESTKRVKIEHSEADTEVAERVVDYYLTFLLLQLIKPISLMLFSSLKEHLIIERASLKIAKFGKTYELLNSDEHSNFLKKNDRNPSDYRPDIAHQTNGNQQEVDDSNICQLFVEMGGGMSWSDIESC</sequence>
<evidence type="ECO:0000256" key="8">
    <source>
        <dbReference type="ARBA" id="ARBA00022884"/>
    </source>
</evidence>
<protein>
    <submittedName>
        <fullName evidence="10">Uncharacterized protein</fullName>
    </submittedName>
</protein>
<dbReference type="InterPro" id="IPR029026">
    <property type="entry name" value="tRNA_m1G_MTases_N"/>
</dbReference>
<dbReference type="PANTHER" id="PTHR12636">
    <property type="entry name" value="NEP1/MRA1"/>
    <property type="match status" value="1"/>
</dbReference>
<dbReference type="SUPFAM" id="SSF75217">
    <property type="entry name" value="alpha/beta knot"/>
    <property type="match status" value="1"/>
</dbReference>
<evidence type="ECO:0000256" key="5">
    <source>
        <dbReference type="ARBA" id="ARBA00022679"/>
    </source>
</evidence>
<dbReference type="AlphaFoldDB" id="A0A3Q7J609"/>
<dbReference type="GO" id="GO:0019843">
    <property type="term" value="F:rRNA binding"/>
    <property type="evidence" value="ECO:0007669"/>
    <property type="project" value="UniProtKB-KW"/>
</dbReference>
<dbReference type="Gene3D" id="3.40.1280.10">
    <property type="match status" value="1"/>
</dbReference>
<dbReference type="GO" id="GO:0070475">
    <property type="term" value="P:rRNA base methylation"/>
    <property type="evidence" value="ECO:0007669"/>
    <property type="project" value="InterPro"/>
</dbReference>
<keyword evidence="2" id="KW-0690">Ribosome biogenesis</keyword>
<evidence type="ECO:0000256" key="9">
    <source>
        <dbReference type="SAM" id="MobiDB-lite"/>
    </source>
</evidence>
<evidence type="ECO:0000313" key="11">
    <source>
        <dbReference type="Proteomes" id="UP000004994"/>
    </source>
</evidence>
<comment type="similarity">
    <text evidence="1">Belongs to the class IV-like SAM-binding methyltransferase superfamily. RNA methyltransferase NEP1 family.</text>
</comment>
<name>A0A3Q7J609_SOLLC</name>
<keyword evidence="7" id="KW-0699">rRNA-binding</keyword>
<dbReference type="InterPro" id="IPR029028">
    <property type="entry name" value="Alpha/beta_knot_MTases"/>
</dbReference>